<organism evidence="2 3">
    <name type="scientific">Puccinia graminis f. sp. tritici</name>
    <dbReference type="NCBI Taxonomy" id="56615"/>
    <lineage>
        <taxon>Eukaryota</taxon>
        <taxon>Fungi</taxon>
        <taxon>Dikarya</taxon>
        <taxon>Basidiomycota</taxon>
        <taxon>Pucciniomycotina</taxon>
        <taxon>Pucciniomycetes</taxon>
        <taxon>Pucciniales</taxon>
        <taxon>Pucciniaceae</taxon>
        <taxon>Puccinia</taxon>
    </lineage>
</organism>
<evidence type="ECO:0000313" key="2">
    <source>
        <dbReference type="EMBL" id="KAA1078041.1"/>
    </source>
</evidence>
<keyword evidence="3" id="KW-1185">Reference proteome</keyword>
<gene>
    <name evidence="2" type="ORF">PGT21_027478</name>
</gene>
<feature type="transmembrane region" description="Helical" evidence="1">
    <location>
        <begin position="165"/>
        <end position="190"/>
    </location>
</feature>
<evidence type="ECO:0000256" key="1">
    <source>
        <dbReference type="SAM" id="Phobius"/>
    </source>
</evidence>
<evidence type="ECO:0000313" key="3">
    <source>
        <dbReference type="Proteomes" id="UP000324748"/>
    </source>
</evidence>
<protein>
    <submittedName>
        <fullName evidence="2">Uncharacterized protein</fullName>
    </submittedName>
</protein>
<dbReference type="EMBL" id="VSWC01000144">
    <property type="protein sequence ID" value="KAA1078041.1"/>
    <property type="molecule type" value="Genomic_DNA"/>
</dbReference>
<sequence length="205" mass="22543">MRSIPLGCRSTHTGTLPSNQGAFQQVAMYYTRIARKSYLRRPSKRLPTSLPHSPTDPLLYGHRIHLRPIHNQQASITLENKTKKILPSIMNCLVFAACFLAALQSALAIPTVLVPRADQNAASHKGQSNEKCLIVSCFGTFGNSFYGPWGFGSSYLANPYFNNNYYYPGGLGFNLGLGFNTVGGGSYGLFKKDASETPKHEDHLV</sequence>
<dbReference type="Proteomes" id="UP000324748">
    <property type="component" value="Unassembled WGS sequence"/>
</dbReference>
<feature type="transmembrane region" description="Helical" evidence="1">
    <location>
        <begin position="89"/>
        <end position="109"/>
    </location>
</feature>
<reference evidence="2 3" key="1">
    <citation type="submission" date="2019-05" db="EMBL/GenBank/DDBJ databases">
        <title>Emergence of the Ug99 lineage of the wheat stem rust pathogen through somatic hybridization.</title>
        <authorList>
            <person name="Li F."/>
            <person name="Upadhyaya N.M."/>
            <person name="Sperschneider J."/>
            <person name="Matny O."/>
            <person name="Nguyen-Phuc H."/>
            <person name="Mago R."/>
            <person name="Raley C."/>
            <person name="Miller M.E."/>
            <person name="Silverstein K.A.T."/>
            <person name="Henningsen E."/>
            <person name="Hirsch C.D."/>
            <person name="Visser B."/>
            <person name="Pretorius Z.A."/>
            <person name="Steffenson B.J."/>
            <person name="Schwessinger B."/>
            <person name="Dodds P.N."/>
            <person name="Figueroa M."/>
        </authorList>
    </citation>
    <scope>NUCLEOTIDE SEQUENCE [LARGE SCALE GENOMIC DNA]</scope>
    <source>
        <strain evidence="2">21-0</strain>
    </source>
</reference>
<accession>A0A5B0MML7</accession>
<comment type="caution">
    <text evidence="2">The sequence shown here is derived from an EMBL/GenBank/DDBJ whole genome shotgun (WGS) entry which is preliminary data.</text>
</comment>
<proteinExistence type="predicted"/>
<name>A0A5B0MML7_PUCGR</name>
<dbReference type="AlphaFoldDB" id="A0A5B0MML7"/>
<keyword evidence="1" id="KW-0472">Membrane</keyword>
<keyword evidence="1" id="KW-0812">Transmembrane</keyword>
<keyword evidence="1" id="KW-1133">Transmembrane helix</keyword>